<evidence type="ECO:0000256" key="2">
    <source>
        <dbReference type="ARBA" id="ARBA00023002"/>
    </source>
</evidence>
<organism evidence="3 4">
    <name type="scientific">Streptomyces viridiviolaceus</name>
    <dbReference type="NCBI Taxonomy" id="68282"/>
    <lineage>
        <taxon>Bacteria</taxon>
        <taxon>Bacillati</taxon>
        <taxon>Actinomycetota</taxon>
        <taxon>Actinomycetes</taxon>
        <taxon>Kitasatosporales</taxon>
        <taxon>Streptomycetaceae</taxon>
        <taxon>Streptomyces</taxon>
    </lineage>
</organism>
<protein>
    <submittedName>
        <fullName evidence="3">Uncharacterized protein</fullName>
    </submittedName>
</protein>
<dbReference type="InterPro" id="IPR013785">
    <property type="entry name" value="Aldolase_TIM"/>
</dbReference>
<dbReference type="InterPro" id="IPR051799">
    <property type="entry name" value="NADH_flavin_oxidoreductase"/>
</dbReference>
<gene>
    <name evidence="3" type="ORF">ACFQMH_25190</name>
</gene>
<keyword evidence="4" id="KW-1185">Reference proteome</keyword>
<proteinExistence type="predicted"/>
<keyword evidence="2" id="KW-0560">Oxidoreductase</keyword>
<dbReference type="SUPFAM" id="SSF51395">
    <property type="entry name" value="FMN-linked oxidoreductases"/>
    <property type="match status" value="1"/>
</dbReference>
<dbReference type="PANTHER" id="PTHR43656:SF2">
    <property type="entry name" value="BINDING OXIDOREDUCTASE, PUTATIVE (AFU_ORTHOLOGUE AFUA_2G08260)-RELATED"/>
    <property type="match status" value="1"/>
</dbReference>
<dbReference type="Gene3D" id="3.20.20.70">
    <property type="entry name" value="Aldolase class I"/>
    <property type="match status" value="2"/>
</dbReference>
<keyword evidence="1" id="KW-0285">Flavoprotein</keyword>
<accession>A0ABW2E491</accession>
<reference evidence="4" key="1">
    <citation type="journal article" date="2019" name="Int. J. Syst. Evol. Microbiol.">
        <title>The Global Catalogue of Microorganisms (GCM) 10K type strain sequencing project: providing services to taxonomists for standard genome sequencing and annotation.</title>
        <authorList>
            <consortium name="The Broad Institute Genomics Platform"/>
            <consortium name="The Broad Institute Genome Sequencing Center for Infectious Disease"/>
            <person name="Wu L."/>
            <person name="Ma J."/>
        </authorList>
    </citation>
    <scope>NUCLEOTIDE SEQUENCE [LARGE SCALE GENOMIC DNA]</scope>
    <source>
        <strain evidence="4">JCM 4855</strain>
    </source>
</reference>
<evidence type="ECO:0000313" key="4">
    <source>
        <dbReference type="Proteomes" id="UP001596409"/>
    </source>
</evidence>
<evidence type="ECO:0000313" key="3">
    <source>
        <dbReference type="EMBL" id="MFC7014939.1"/>
    </source>
</evidence>
<dbReference type="PANTHER" id="PTHR43656">
    <property type="entry name" value="BINDING OXIDOREDUCTASE, PUTATIVE (AFU_ORTHOLOGUE AFUA_2G08260)-RELATED"/>
    <property type="match status" value="1"/>
</dbReference>
<dbReference type="RefSeq" id="WP_229881163.1">
    <property type="nucleotide sequence ID" value="NZ_BMWA01000016.1"/>
</dbReference>
<dbReference type="Proteomes" id="UP001596409">
    <property type="component" value="Unassembled WGS sequence"/>
</dbReference>
<sequence length="78" mass="8573">MLKNRIAKAAMEENMAGDGRLPDERMFTLYRRWAAGAGLLDIVRAVRAVVSPAFAVAVKLNSADFQRGGFDADDDRDT</sequence>
<name>A0ABW2E491_9ACTN</name>
<dbReference type="EMBL" id="JBHSYM010000057">
    <property type="protein sequence ID" value="MFC7014939.1"/>
    <property type="molecule type" value="Genomic_DNA"/>
</dbReference>
<evidence type="ECO:0000256" key="1">
    <source>
        <dbReference type="ARBA" id="ARBA00022630"/>
    </source>
</evidence>
<comment type="caution">
    <text evidence="3">The sequence shown here is derived from an EMBL/GenBank/DDBJ whole genome shotgun (WGS) entry which is preliminary data.</text>
</comment>